<dbReference type="AlphaFoldDB" id="A0A8T0BSC2"/>
<name>A0A8T0BSC2_SILME</name>
<organism evidence="3 4">
    <name type="scientific">Silurus meridionalis</name>
    <name type="common">Southern catfish</name>
    <name type="synonym">Silurus soldatovi meridionalis</name>
    <dbReference type="NCBI Taxonomy" id="175797"/>
    <lineage>
        <taxon>Eukaryota</taxon>
        <taxon>Metazoa</taxon>
        <taxon>Chordata</taxon>
        <taxon>Craniata</taxon>
        <taxon>Vertebrata</taxon>
        <taxon>Euteleostomi</taxon>
        <taxon>Actinopterygii</taxon>
        <taxon>Neopterygii</taxon>
        <taxon>Teleostei</taxon>
        <taxon>Ostariophysi</taxon>
        <taxon>Siluriformes</taxon>
        <taxon>Siluridae</taxon>
        <taxon>Silurus</taxon>
    </lineage>
</organism>
<dbReference type="Proteomes" id="UP000606274">
    <property type="component" value="Unassembled WGS sequence"/>
</dbReference>
<keyword evidence="1" id="KW-0812">Transmembrane</keyword>
<keyword evidence="1" id="KW-1133">Transmembrane helix</keyword>
<protein>
    <submittedName>
        <fullName evidence="3">Uncharacterized protein</fullName>
    </submittedName>
</protein>
<evidence type="ECO:0000256" key="2">
    <source>
        <dbReference type="SAM" id="SignalP"/>
    </source>
</evidence>
<proteinExistence type="predicted"/>
<feature type="chain" id="PRO_5035898148" evidence="2">
    <location>
        <begin position="28"/>
        <end position="179"/>
    </location>
</feature>
<gene>
    <name evidence="3" type="ORF">HF521_017287</name>
</gene>
<keyword evidence="4" id="KW-1185">Reference proteome</keyword>
<feature type="signal peptide" evidence="2">
    <location>
        <begin position="1"/>
        <end position="27"/>
    </location>
</feature>
<dbReference type="EMBL" id="JABFDY010000004">
    <property type="protein sequence ID" value="KAF7708230.1"/>
    <property type="molecule type" value="Genomic_DNA"/>
</dbReference>
<comment type="caution">
    <text evidence="3">The sequence shown here is derived from an EMBL/GenBank/DDBJ whole genome shotgun (WGS) entry which is preliminary data.</text>
</comment>
<reference evidence="3" key="1">
    <citation type="submission" date="2020-08" db="EMBL/GenBank/DDBJ databases">
        <title>Chromosome-level assembly of Southern catfish (Silurus meridionalis) provides insights into visual adaptation to the nocturnal and benthic lifestyles.</title>
        <authorList>
            <person name="Zhang Y."/>
            <person name="Wang D."/>
            <person name="Peng Z."/>
        </authorList>
    </citation>
    <scope>NUCLEOTIDE SEQUENCE</scope>
    <source>
        <strain evidence="3">SWU-2019-XX</strain>
        <tissue evidence="3">Muscle</tissue>
    </source>
</reference>
<sequence>MGSRSKMFTRCLLATAISMLFLAVANDEDCYGEENSNGTTTFHINEAHVNKEYRWRVNDTLHADENSFNITTVQSQGPNYIIFKGCYKNVSYKNAFNGKTINCPYKCYTNPSSECHHDSDLKSTIPATTKANVGYVVGGGSILFVAAVLGILGWKKWTTIKTLIQNRATARYNQTSQNP</sequence>
<evidence type="ECO:0000313" key="4">
    <source>
        <dbReference type="Proteomes" id="UP000606274"/>
    </source>
</evidence>
<keyword evidence="1" id="KW-0472">Membrane</keyword>
<keyword evidence="2" id="KW-0732">Signal</keyword>
<evidence type="ECO:0000256" key="1">
    <source>
        <dbReference type="SAM" id="Phobius"/>
    </source>
</evidence>
<accession>A0A8T0BSC2</accession>
<feature type="transmembrane region" description="Helical" evidence="1">
    <location>
        <begin position="133"/>
        <end position="154"/>
    </location>
</feature>
<evidence type="ECO:0000313" key="3">
    <source>
        <dbReference type="EMBL" id="KAF7708230.1"/>
    </source>
</evidence>